<evidence type="ECO:0000313" key="2">
    <source>
        <dbReference type="Proteomes" id="UP001472866"/>
    </source>
</evidence>
<dbReference type="EMBL" id="CP151501">
    <property type="protein sequence ID" value="WZN58981.1"/>
    <property type="molecule type" value="Genomic_DNA"/>
</dbReference>
<organism evidence="1 2">
    <name type="scientific">Chloropicon roscoffensis</name>
    <dbReference type="NCBI Taxonomy" id="1461544"/>
    <lineage>
        <taxon>Eukaryota</taxon>
        <taxon>Viridiplantae</taxon>
        <taxon>Chlorophyta</taxon>
        <taxon>Chloropicophyceae</taxon>
        <taxon>Chloropicales</taxon>
        <taxon>Chloropicaceae</taxon>
        <taxon>Chloropicon</taxon>
    </lineage>
</organism>
<accession>A0AAX4NZT0</accession>
<name>A0AAX4NZT0_9CHLO</name>
<proteinExistence type="predicted"/>
<reference evidence="1 2" key="1">
    <citation type="submission" date="2024-03" db="EMBL/GenBank/DDBJ databases">
        <title>Complete genome sequence of the green alga Chloropicon roscoffensis RCC1871.</title>
        <authorList>
            <person name="Lemieux C."/>
            <person name="Pombert J.-F."/>
            <person name="Otis C."/>
            <person name="Turmel M."/>
        </authorList>
    </citation>
    <scope>NUCLEOTIDE SEQUENCE [LARGE SCALE GENOMIC DNA]</scope>
    <source>
        <strain evidence="1 2">RCC1871</strain>
    </source>
</reference>
<keyword evidence="2" id="KW-1185">Reference proteome</keyword>
<evidence type="ECO:0000313" key="1">
    <source>
        <dbReference type="EMBL" id="WZN58981.1"/>
    </source>
</evidence>
<gene>
    <name evidence="1" type="ORF">HKI87_01g05060</name>
</gene>
<dbReference type="AlphaFoldDB" id="A0AAX4NZT0"/>
<protein>
    <submittedName>
        <fullName evidence="1">Uncharacterized protein</fullName>
    </submittedName>
</protein>
<sequence>MNPEPAAPSPSSLARHRQNWQRKVRRCITKVRQGSEDWCEAQSEGLRAANRLANDLVLLKAFLLQSQSAVGGLEKSGGGELSGLRDAAVEKLRRRARIEAREVERAHEKLGQCLEVLTAGARDLKVGDTLAPLDEAAVRRLRAEQSVYWTLTPNSYLKKVEGVVRCYEKEYEAKTTVLSFLNDTVDALQSENIVPNDDLEDKLKVQLVAWMLEPELDLVSLQDLEDTFALEKGLCKQY</sequence>
<dbReference type="Proteomes" id="UP001472866">
    <property type="component" value="Chromosome 01"/>
</dbReference>